<evidence type="ECO:0000256" key="13">
    <source>
        <dbReference type="ARBA" id="ARBA00023324"/>
    </source>
</evidence>
<feature type="disulfide bond" evidence="18">
    <location>
        <begin position="135"/>
        <end position="140"/>
    </location>
</feature>
<dbReference type="SUPFAM" id="SSF48113">
    <property type="entry name" value="Heme-dependent peroxidases"/>
    <property type="match status" value="1"/>
</dbReference>
<evidence type="ECO:0000256" key="14">
    <source>
        <dbReference type="PIRSR" id="PIRSR600823-1"/>
    </source>
</evidence>
<keyword evidence="8 16" id="KW-0106">Calcium</keyword>
<evidence type="ECO:0000256" key="10">
    <source>
        <dbReference type="ARBA" id="ARBA00023004"/>
    </source>
</evidence>
<feature type="domain" description="Plant heme peroxidase family profile" evidence="20">
    <location>
        <begin position="92"/>
        <end position="387"/>
    </location>
</feature>
<name>A0AAQ3WXW3_PASNO</name>
<feature type="binding site" evidence="16">
    <location>
        <position position="137"/>
    </location>
    <ligand>
        <name>Ca(2+)</name>
        <dbReference type="ChEBI" id="CHEBI:29108"/>
        <label>1</label>
    </ligand>
</feature>
<feature type="disulfide bond" evidence="18">
    <location>
        <begin position="188"/>
        <end position="383"/>
    </location>
</feature>
<comment type="catalytic activity">
    <reaction evidence="1 19">
        <text>2 a phenolic donor + H2O2 = 2 a phenolic radical donor + 2 H2O</text>
        <dbReference type="Rhea" id="RHEA:56136"/>
        <dbReference type="ChEBI" id="CHEBI:15377"/>
        <dbReference type="ChEBI" id="CHEBI:16240"/>
        <dbReference type="ChEBI" id="CHEBI:139520"/>
        <dbReference type="ChEBI" id="CHEBI:139521"/>
        <dbReference type="EC" id="1.11.1.7"/>
    </reaction>
</comment>
<gene>
    <name evidence="21" type="ORF">U9M48_025081</name>
</gene>
<dbReference type="Proteomes" id="UP001341281">
    <property type="component" value="Chromosome 05"/>
</dbReference>
<dbReference type="GO" id="GO:0005576">
    <property type="term" value="C:extracellular region"/>
    <property type="evidence" value="ECO:0007669"/>
    <property type="project" value="UniProtKB-SubCell"/>
</dbReference>
<evidence type="ECO:0000256" key="8">
    <source>
        <dbReference type="ARBA" id="ARBA00022837"/>
    </source>
</evidence>
<feature type="site" description="Transition state stabilizer" evidence="17">
    <location>
        <position position="129"/>
    </location>
</feature>
<dbReference type="FunFam" id="1.10.520.10:FF:000001">
    <property type="entry name" value="Peroxidase"/>
    <property type="match status" value="1"/>
</dbReference>
<dbReference type="GO" id="GO:0020037">
    <property type="term" value="F:heme binding"/>
    <property type="evidence" value="ECO:0007669"/>
    <property type="project" value="UniProtKB-UniRule"/>
</dbReference>
<dbReference type="PANTHER" id="PTHR31388:SF285">
    <property type="entry name" value="PEROXIDASE"/>
    <property type="match status" value="1"/>
</dbReference>
<dbReference type="PRINTS" id="PR00461">
    <property type="entry name" value="PLPEROXIDASE"/>
</dbReference>
<evidence type="ECO:0000256" key="9">
    <source>
        <dbReference type="ARBA" id="ARBA00023002"/>
    </source>
</evidence>
<dbReference type="Pfam" id="PF00141">
    <property type="entry name" value="peroxidase"/>
    <property type="match status" value="1"/>
</dbReference>
<reference evidence="21 22" key="1">
    <citation type="submission" date="2024-02" db="EMBL/GenBank/DDBJ databases">
        <title>High-quality chromosome-scale genome assembly of Pensacola bahiagrass (Paspalum notatum Flugge var. saurae).</title>
        <authorList>
            <person name="Vega J.M."/>
            <person name="Podio M."/>
            <person name="Orjuela J."/>
            <person name="Siena L.A."/>
            <person name="Pessino S.C."/>
            <person name="Combes M.C."/>
            <person name="Mariac C."/>
            <person name="Albertini E."/>
            <person name="Pupilli F."/>
            <person name="Ortiz J.P.A."/>
            <person name="Leblanc O."/>
        </authorList>
    </citation>
    <scope>NUCLEOTIDE SEQUENCE [LARGE SCALE GENOMIC DNA]</scope>
    <source>
        <strain evidence="21">R1</strain>
        <tissue evidence="21">Leaf</tissue>
    </source>
</reference>
<dbReference type="GO" id="GO:0046872">
    <property type="term" value="F:metal ion binding"/>
    <property type="evidence" value="ECO:0007669"/>
    <property type="project" value="UniProtKB-UniRule"/>
</dbReference>
<evidence type="ECO:0000256" key="2">
    <source>
        <dbReference type="ARBA" id="ARBA00004613"/>
    </source>
</evidence>
<evidence type="ECO:0000256" key="11">
    <source>
        <dbReference type="ARBA" id="ARBA00023157"/>
    </source>
</evidence>
<dbReference type="GO" id="GO:0042744">
    <property type="term" value="P:hydrogen peroxide catabolic process"/>
    <property type="evidence" value="ECO:0007669"/>
    <property type="project" value="UniProtKB-KW"/>
</dbReference>
<feature type="binding site" description="axial binding residue" evidence="16">
    <location>
        <position position="260"/>
    </location>
    <ligand>
        <name>heme b</name>
        <dbReference type="ChEBI" id="CHEBI:60344"/>
    </ligand>
    <ligandPart>
        <name>Fe</name>
        <dbReference type="ChEBI" id="CHEBI:18248"/>
    </ligandPart>
</feature>
<accession>A0AAQ3WXW3</accession>
<proteinExistence type="inferred from homology"/>
<comment type="function">
    <text evidence="19">Removal of H(2)O(2), oxidation of toxic reductants, biosynthesis and degradation of lignin, suberization, auxin catabolism, response to environmental stresses such as wounding, pathogen attack and oxidative stress.</text>
</comment>
<dbReference type="InterPro" id="IPR019793">
    <property type="entry name" value="Peroxidases_heam-ligand_BS"/>
</dbReference>
<evidence type="ECO:0000256" key="3">
    <source>
        <dbReference type="ARBA" id="ARBA00006873"/>
    </source>
</evidence>
<evidence type="ECO:0000256" key="6">
    <source>
        <dbReference type="ARBA" id="ARBA00022617"/>
    </source>
</evidence>
<feature type="binding site" evidence="16">
    <location>
        <position position="307"/>
    </location>
    <ligand>
        <name>Ca(2+)</name>
        <dbReference type="ChEBI" id="CHEBI:29108"/>
        <label>2</label>
    </ligand>
</feature>
<dbReference type="InterPro" id="IPR033905">
    <property type="entry name" value="Secretory_peroxidase"/>
</dbReference>
<evidence type="ECO:0000256" key="18">
    <source>
        <dbReference type="PIRSR" id="PIRSR600823-5"/>
    </source>
</evidence>
<feature type="binding site" evidence="16">
    <location>
        <position position="141"/>
    </location>
    <ligand>
        <name>Ca(2+)</name>
        <dbReference type="ChEBI" id="CHEBI:29108"/>
        <label>1</label>
    </ligand>
</feature>
<dbReference type="PRINTS" id="PR00458">
    <property type="entry name" value="PEROXIDASE"/>
</dbReference>
<dbReference type="InterPro" id="IPR019794">
    <property type="entry name" value="Peroxidases_AS"/>
</dbReference>
<keyword evidence="10 16" id="KW-0408">Iron</keyword>
<keyword evidence="5 19" id="KW-0575">Peroxidase</keyword>
<keyword evidence="11 18" id="KW-1015">Disulfide bond</keyword>
<evidence type="ECO:0000256" key="1">
    <source>
        <dbReference type="ARBA" id="ARBA00000189"/>
    </source>
</evidence>
<dbReference type="PROSITE" id="PS00435">
    <property type="entry name" value="PEROXIDASE_1"/>
    <property type="match status" value="1"/>
</dbReference>
<dbReference type="GO" id="GO:0006979">
    <property type="term" value="P:response to oxidative stress"/>
    <property type="evidence" value="ECO:0007669"/>
    <property type="project" value="UniProtKB-UniRule"/>
</dbReference>
<evidence type="ECO:0000256" key="4">
    <source>
        <dbReference type="ARBA" id="ARBA00022525"/>
    </source>
</evidence>
<feature type="binding site" evidence="16">
    <location>
        <position position="134"/>
    </location>
    <ligand>
        <name>Ca(2+)</name>
        <dbReference type="ChEBI" id="CHEBI:29108"/>
        <label>1</label>
    </ligand>
</feature>
<comment type="cofactor">
    <cofactor evidence="16 19">
        <name>heme b</name>
        <dbReference type="ChEBI" id="CHEBI:60344"/>
    </cofactor>
    <text evidence="16 19">Binds 1 heme b (iron(II)-protoporphyrin IX) group per subunit.</text>
</comment>
<dbReference type="InterPro" id="IPR002016">
    <property type="entry name" value="Haem_peroxidase"/>
</dbReference>
<dbReference type="InterPro" id="IPR000823">
    <property type="entry name" value="Peroxidase_pln"/>
</dbReference>
<feature type="disulfide bond" evidence="18">
    <location>
        <begin position="102"/>
        <end position="182"/>
    </location>
</feature>
<evidence type="ECO:0000256" key="15">
    <source>
        <dbReference type="PIRSR" id="PIRSR600823-2"/>
    </source>
</evidence>
<evidence type="ECO:0000256" key="5">
    <source>
        <dbReference type="ARBA" id="ARBA00022559"/>
    </source>
</evidence>
<protein>
    <recommendedName>
        <fullName evidence="19">Peroxidase</fullName>
        <ecNumber evidence="19">1.11.1.7</ecNumber>
    </recommendedName>
</protein>
<dbReference type="InterPro" id="IPR010255">
    <property type="entry name" value="Haem_peroxidase_sf"/>
</dbReference>
<evidence type="ECO:0000256" key="16">
    <source>
        <dbReference type="PIRSR" id="PIRSR600823-3"/>
    </source>
</evidence>
<dbReference type="EMBL" id="CP144749">
    <property type="protein sequence ID" value="WVZ77186.1"/>
    <property type="molecule type" value="Genomic_DNA"/>
</dbReference>
<sequence>MPCTRLPRSVPCRPTHATTLLRNHRPASGHYIAQLRERASDTAASSSFNLQGSARLQSLPLHIDPSMAASLRWTVAVAAVACVLALQGAVAQLSPTFYDSSCPKLQSIVRSAMAAAVQQEPRMGASILRLFFHDCFVQGCDASVLLDDSPTLTGEKNAGPNANSLRGYEVIDSIKSQVEAACPGTVSCADILALAARDGVNLLSGPTWAVPLGRRDTRTASQSAANSNLPSPSSSAATLVSAFASKGLDSRDLVALSGAHTIGAARCATFRSRVYNDTNINAGFAAKRRQICGAQPGGTDGNLAPLDAMSSVKFDNGYFRNLVAQFGLLHSDQELFGGGAVDSVTAGYARNGAAFARDFVTAMVKMGNISPLTGASGEIRANCRKPN</sequence>
<comment type="subcellular location">
    <subcellularLocation>
        <location evidence="2 19">Secreted</location>
    </subcellularLocation>
</comment>
<dbReference type="PANTHER" id="PTHR31388">
    <property type="entry name" value="PEROXIDASE 72-RELATED"/>
    <property type="match status" value="1"/>
</dbReference>
<dbReference type="GO" id="GO:0140825">
    <property type="term" value="F:lactoperoxidase activity"/>
    <property type="evidence" value="ECO:0007669"/>
    <property type="project" value="UniProtKB-EC"/>
</dbReference>
<dbReference type="AlphaFoldDB" id="A0AAQ3WXW3"/>
<keyword evidence="6 19" id="KW-0349">Heme</keyword>
<keyword evidence="7 16" id="KW-0479">Metal-binding</keyword>
<comment type="similarity">
    <text evidence="19">Belongs to the peroxidase family. Classical plant (class III) peroxidase subfamily.</text>
</comment>
<dbReference type="FunFam" id="1.10.420.10:FF:000006">
    <property type="entry name" value="Peroxidase"/>
    <property type="match status" value="1"/>
</dbReference>
<evidence type="ECO:0000256" key="19">
    <source>
        <dbReference type="RuleBase" id="RU362060"/>
    </source>
</evidence>
<keyword evidence="9 19" id="KW-0560">Oxidoreductase</keyword>
<comment type="similarity">
    <text evidence="3">Belongs to the peroxidase family. Ascorbate peroxidase subfamily.</text>
</comment>
<evidence type="ECO:0000256" key="17">
    <source>
        <dbReference type="PIRSR" id="PIRSR600823-4"/>
    </source>
</evidence>
<evidence type="ECO:0000259" key="20">
    <source>
        <dbReference type="PROSITE" id="PS50873"/>
    </source>
</evidence>
<evidence type="ECO:0000256" key="7">
    <source>
        <dbReference type="ARBA" id="ARBA00022723"/>
    </source>
</evidence>
<feature type="binding site" evidence="16">
    <location>
        <position position="315"/>
    </location>
    <ligand>
        <name>Ca(2+)</name>
        <dbReference type="ChEBI" id="CHEBI:29108"/>
        <label>2</label>
    </ligand>
</feature>
<keyword evidence="13 19" id="KW-0376">Hydrogen peroxide</keyword>
<dbReference type="Gene3D" id="1.10.420.10">
    <property type="entry name" value="Peroxidase, domain 2"/>
    <property type="match status" value="1"/>
</dbReference>
<dbReference type="Gene3D" id="1.10.520.10">
    <property type="match status" value="1"/>
</dbReference>
<evidence type="ECO:0000313" key="21">
    <source>
        <dbReference type="EMBL" id="WVZ77186.1"/>
    </source>
</evidence>
<keyword evidence="4 19" id="KW-0964">Secreted</keyword>
<evidence type="ECO:0000256" key="12">
    <source>
        <dbReference type="ARBA" id="ARBA00023180"/>
    </source>
</evidence>
<feature type="binding site" evidence="16">
    <location>
        <position position="139"/>
    </location>
    <ligand>
        <name>Ca(2+)</name>
        <dbReference type="ChEBI" id="CHEBI:29108"/>
        <label>1</label>
    </ligand>
</feature>
<feature type="binding site" evidence="16">
    <location>
        <position position="143"/>
    </location>
    <ligand>
        <name>Ca(2+)</name>
        <dbReference type="ChEBI" id="CHEBI:29108"/>
        <label>1</label>
    </ligand>
</feature>
<comment type="cofactor">
    <cofactor evidence="16 19">
        <name>Ca(2+)</name>
        <dbReference type="ChEBI" id="CHEBI:29108"/>
    </cofactor>
    <text evidence="16 19">Binds 2 calcium ions per subunit.</text>
</comment>
<evidence type="ECO:0000313" key="22">
    <source>
        <dbReference type="Proteomes" id="UP001341281"/>
    </source>
</evidence>
<feature type="binding site" evidence="16">
    <location>
        <position position="155"/>
    </location>
    <ligand>
        <name>Ca(2+)</name>
        <dbReference type="ChEBI" id="CHEBI:29108"/>
        <label>1</label>
    </ligand>
</feature>
<dbReference type="PROSITE" id="PS50873">
    <property type="entry name" value="PEROXIDASE_4"/>
    <property type="match status" value="1"/>
</dbReference>
<dbReference type="PROSITE" id="PS00436">
    <property type="entry name" value="PEROXIDASE_2"/>
    <property type="match status" value="1"/>
</dbReference>
<feature type="active site" description="Proton acceptor" evidence="14">
    <location>
        <position position="133"/>
    </location>
</feature>
<keyword evidence="22" id="KW-1185">Reference proteome</keyword>
<keyword evidence="12" id="KW-0325">Glycoprotein</keyword>
<feature type="binding site" evidence="15">
    <location>
        <position position="230"/>
    </location>
    <ligand>
        <name>substrate</name>
    </ligand>
</feature>
<feature type="binding site" evidence="16">
    <location>
        <position position="261"/>
    </location>
    <ligand>
        <name>Ca(2+)</name>
        <dbReference type="ChEBI" id="CHEBI:29108"/>
        <label>2</label>
    </ligand>
</feature>
<feature type="disulfide bond" evidence="18">
    <location>
        <begin position="267"/>
        <end position="292"/>
    </location>
</feature>
<dbReference type="EC" id="1.11.1.7" evidence="19"/>
<organism evidence="21 22">
    <name type="scientific">Paspalum notatum var. saurae</name>
    <dbReference type="NCBI Taxonomy" id="547442"/>
    <lineage>
        <taxon>Eukaryota</taxon>
        <taxon>Viridiplantae</taxon>
        <taxon>Streptophyta</taxon>
        <taxon>Embryophyta</taxon>
        <taxon>Tracheophyta</taxon>
        <taxon>Spermatophyta</taxon>
        <taxon>Magnoliopsida</taxon>
        <taxon>Liliopsida</taxon>
        <taxon>Poales</taxon>
        <taxon>Poaceae</taxon>
        <taxon>PACMAD clade</taxon>
        <taxon>Panicoideae</taxon>
        <taxon>Andropogonodae</taxon>
        <taxon>Paspaleae</taxon>
        <taxon>Paspalinae</taxon>
        <taxon>Paspalum</taxon>
    </lineage>
</organism>
<dbReference type="CDD" id="cd00693">
    <property type="entry name" value="secretory_peroxidase"/>
    <property type="match status" value="1"/>
</dbReference>